<dbReference type="EMBL" id="RPDH01000003">
    <property type="protein sequence ID" value="RPE05390.1"/>
    <property type="molecule type" value="Genomic_DNA"/>
</dbReference>
<feature type="transmembrane region" description="Helical" evidence="1">
    <location>
        <begin position="76"/>
        <end position="95"/>
    </location>
</feature>
<keyword evidence="1" id="KW-0472">Membrane</keyword>
<dbReference type="InterPro" id="IPR010559">
    <property type="entry name" value="Sig_transdc_His_kin_internal"/>
</dbReference>
<evidence type="ECO:0000256" key="1">
    <source>
        <dbReference type="SAM" id="Phobius"/>
    </source>
</evidence>
<dbReference type="OrthoDB" id="9809908at2"/>
<dbReference type="PANTHER" id="PTHR34220:SF7">
    <property type="entry name" value="SENSOR HISTIDINE KINASE YPDA"/>
    <property type="match status" value="1"/>
</dbReference>
<feature type="transmembrane region" description="Helical" evidence="1">
    <location>
        <begin position="115"/>
        <end position="137"/>
    </location>
</feature>
<protein>
    <submittedName>
        <fullName evidence="3">Histidine kinase</fullName>
    </submittedName>
</protein>
<proteinExistence type="predicted"/>
<comment type="caution">
    <text evidence="3">The sequence shown here is derived from an EMBL/GenBank/DDBJ whole genome shotgun (WGS) entry which is preliminary data.</text>
</comment>
<organism evidence="3 4">
    <name type="scientific">Chitinophaga lutea</name>
    <dbReference type="NCBI Taxonomy" id="2488634"/>
    <lineage>
        <taxon>Bacteria</taxon>
        <taxon>Pseudomonadati</taxon>
        <taxon>Bacteroidota</taxon>
        <taxon>Chitinophagia</taxon>
        <taxon>Chitinophagales</taxon>
        <taxon>Chitinophagaceae</taxon>
        <taxon>Chitinophaga</taxon>
    </lineage>
</organism>
<gene>
    <name evidence="3" type="ORF">EGT74_23675</name>
</gene>
<feature type="transmembrane region" description="Helical" evidence="1">
    <location>
        <begin position="42"/>
        <end position="64"/>
    </location>
</feature>
<keyword evidence="3" id="KW-0808">Transferase</keyword>
<evidence type="ECO:0000259" key="2">
    <source>
        <dbReference type="Pfam" id="PF06580"/>
    </source>
</evidence>
<dbReference type="PANTHER" id="PTHR34220">
    <property type="entry name" value="SENSOR HISTIDINE KINASE YPDA"/>
    <property type="match status" value="1"/>
</dbReference>
<keyword evidence="1" id="KW-1133">Transmembrane helix</keyword>
<evidence type="ECO:0000313" key="3">
    <source>
        <dbReference type="EMBL" id="RPE05390.1"/>
    </source>
</evidence>
<dbReference type="GO" id="GO:0016020">
    <property type="term" value="C:membrane"/>
    <property type="evidence" value="ECO:0007669"/>
    <property type="project" value="InterPro"/>
</dbReference>
<sequence>MNIPEQKLRIYGYLALSAFFFIFFMLEMFFSPWNVQHLVPKAVVFTLLFTAAVWEPTRFVILWLRKRTPDLTRSWYRMRTAMLVLVPYGLTLTWVRVFIENYTLIWGTQINFLWYYFWTASTVLLFIMLQVAIYEAIYYFREWKSAMTEAEELKRLHVEMQFDALKVQVQPHFLFNTLNTLIGLMELDKARARKFTEELAYVYRYLLEANENVLISLEDELNFTRAFFFLLKNRYDEGLNLNVSGGEEIGRLKVPPLSLQMLLENAIKHNVITKASPLFITVKIDAQAGRVVVANNLQRKRGAVSTGKGLSHLKEKFRLLELPDMQIHETDQIFSVTIPVLRPLAYESINH</sequence>
<keyword evidence="3" id="KW-0418">Kinase</keyword>
<dbReference type="RefSeq" id="WP_123849033.1">
    <property type="nucleotide sequence ID" value="NZ_RPDH01000003.1"/>
</dbReference>
<dbReference type="GO" id="GO:0000155">
    <property type="term" value="F:phosphorelay sensor kinase activity"/>
    <property type="evidence" value="ECO:0007669"/>
    <property type="project" value="InterPro"/>
</dbReference>
<accession>A0A3N4PNU5</accession>
<dbReference type="Proteomes" id="UP000278351">
    <property type="component" value="Unassembled WGS sequence"/>
</dbReference>
<keyword evidence="1" id="KW-0812">Transmembrane</keyword>
<name>A0A3N4PNU5_9BACT</name>
<dbReference type="InterPro" id="IPR050640">
    <property type="entry name" value="Bact_2-comp_sensor_kinase"/>
</dbReference>
<keyword evidence="4" id="KW-1185">Reference proteome</keyword>
<feature type="domain" description="Signal transduction histidine kinase internal region" evidence="2">
    <location>
        <begin position="160"/>
        <end position="237"/>
    </location>
</feature>
<evidence type="ECO:0000313" key="4">
    <source>
        <dbReference type="Proteomes" id="UP000278351"/>
    </source>
</evidence>
<dbReference type="AlphaFoldDB" id="A0A3N4PNU5"/>
<reference evidence="3 4" key="1">
    <citation type="submission" date="2018-11" db="EMBL/GenBank/DDBJ databases">
        <title>Chitinophaga lutea sp.nov., isolate from arsenic contaminated soil.</title>
        <authorList>
            <person name="Zong Y."/>
        </authorList>
    </citation>
    <scope>NUCLEOTIDE SEQUENCE [LARGE SCALE GENOMIC DNA]</scope>
    <source>
        <strain evidence="3 4">ZY74</strain>
    </source>
</reference>
<dbReference type="Pfam" id="PF06580">
    <property type="entry name" value="His_kinase"/>
    <property type="match status" value="1"/>
</dbReference>
<feature type="transmembrane region" description="Helical" evidence="1">
    <location>
        <begin position="12"/>
        <end position="30"/>
    </location>
</feature>